<dbReference type="Pfam" id="PF22007">
    <property type="entry name" value="DUF6930"/>
    <property type="match status" value="1"/>
</dbReference>
<dbReference type="STRING" id="395961.Cyan7425_4063"/>
<proteinExistence type="predicted"/>
<evidence type="ECO:0000259" key="2">
    <source>
        <dbReference type="Pfam" id="PF23988"/>
    </source>
</evidence>
<protein>
    <submittedName>
        <fullName evidence="3">Uncharacterized protein</fullName>
    </submittedName>
</protein>
<dbReference type="Pfam" id="PF23988">
    <property type="entry name" value="DUF7309"/>
    <property type="match status" value="1"/>
</dbReference>
<feature type="domain" description="DUF6930" evidence="1">
    <location>
        <begin position="9"/>
        <end position="134"/>
    </location>
</feature>
<dbReference type="AlphaFoldDB" id="B8HVR5"/>
<evidence type="ECO:0000313" key="3">
    <source>
        <dbReference type="EMBL" id="ACL46377.1"/>
    </source>
</evidence>
<dbReference type="EMBL" id="CP001344">
    <property type="protein sequence ID" value="ACL46377.1"/>
    <property type="molecule type" value="Genomic_DNA"/>
</dbReference>
<dbReference type="InterPro" id="IPR055733">
    <property type="entry name" value="DUF7309"/>
</dbReference>
<gene>
    <name evidence="3" type="ordered locus">Cyan7425_4063</name>
</gene>
<sequence length="539" mass="60873">MHALNHATRRRLQQLRQVPSVWEGDCQLLPGNVHLPNRTDTRNGACILWVDSSMGMVRAMDIVDGQAGWEAIVRTLLQAMEYPQCQAPPARPQRILVRDRELQFFLRGVLQDLDIAVDYAPELPLTQDIFRSLQESVREHPPALPPQYADLLEEKAAQIWQQAPWEILADHQILAIDLNQWDLQTLYVSVMGLLGMEYGILFYRSLDSLRQFREQVGMDVTTEEMEAAFLRQDCLFLTFEARDPDLAEVEDLDLATLPFTAIEPGFGNLHPLEGIRPFLYEEEAIAVYVALEALHRFFRRHRSRLQTDFPSLSSQFQIPLPDLEKSTITVKVATLPELAAELLQFADAEDDSLDLGSEAPLLREDLIPEGAFFSLGAMPWEMVEQVRQVVKHRQSGETMAAGDGLPILLIQTSQPKAKVLIETLQAEGGVQGISFNPGEDPLEGDRYDLGIIQTQIGQMHLFGEYLAEDPVHLQARKKWDQRCKKTGGWCGLVVARGLKGASRGNPQLRDMLALFEVRYISAAELGLGMLQLIPHLEWE</sequence>
<dbReference type="eggNOG" id="COG3381">
    <property type="taxonomic scope" value="Bacteria"/>
</dbReference>
<dbReference type="KEGG" id="cyn:Cyan7425_4063"/>
<dbReference type="OrthoDB" id="500911at2"/>
<evidence type="ECO:0000259" key="1">
    <source>
        <dbReference type="Pfam" id="PF22007"/>
    </source>
</evidence>
<reference evidence="3" key="1">
    <citation type="submission" date="2009-01" db="EMBL/GenBank/DDBJ databases">
        <title>Complete sequence of chromosome Cyanothece sp. PCC 7425.</title>
        <authorList>
            <consortium name="US DOE Joint Genome Institute"/>
            <person name="Lucas S."/>
            <person name="Copeland A."/>
            <person name="Lapidus A."/>
            <person name="Glavina del Rio T."/>
            <person name="Dalin E."/>
            <person name="Tice H."/>
            <person name="Bruce D."/>
            <person name="Goodwin L."/>
            <person name="Pitluck S."/>
            <person name="Sims D."/>
            <person name="Meineke L."/>
            <person name="Brettin T."/>
            <person name="Detter J.C."/>
            <person name="Han C."/>
            <person name="Larimer F."/>
            <person name="Land M."/>
            <person name="Hauser L."/>
            <person name="Kyrpides N."/>
            <person name="Ovchinnikova G."/>
            <person name="Liberton M."/>
            <person name="Stoeckel J."/>
            <person name="Banerjee A."/>
            <person name="Singh A."/>
            <person name="Page L."/>
            <person name="Sato H."/>
            <person name="Zhao L."/>
            <person name="Sherman L."/>
            <person name="Pakrasi H."/>
            <person name="Richardson P."/>
        </authorList>
    </citation>
    <scope>NUCLEOTIDE SEQUENCE</scope>
    <source>
        <strain evidence="3">PCC 7425</strain>
    </source>
</reference>
<name>B8HVR5_CYAP4</name>
<dbReference type="InterPro" id="IPR054216">
    <property type="entry name" value="DUF6930"/>
</dbReference>
<dbReference type="HOGENOM" id="CLU_498595_0_0_3"/>
<accession>B8HVR5</accession>
<feature type="domain" description="DUF7309" evidence="2">
    <location>
        <begin position="154"/>
        <end position="243"/>
    </location>
</feature>
<organism evidence="3">
    <name type="scientific">Cyanothece sp. (strain PCC 7425 / ATCC 29141)</name>
    <dbReference type="NCBI Taxonomy" id="395961"/>
    <lineage>
        <taxon>Bacteria</taxon>
        <taxon>Bacillati</taxon>
        <taxon>Cyanobacteriota</taxon>
        <taxon>Cyanophyceae</taxon>
        <taxon>Gomontiellales</taxon>
        <taxon>Cyanothecaceae</taxon>
        <taxon>Cyanothece</taxon>
    </lineage>
</organism>